<evidence type="ECO:0000256" key="3">
    <source>
        <dbReference type="ARBA" id="ARBA00012058"/>
    </source>
</evidence>
<dbReference type="SUPFAM" id="SSF54826">
    <property type="entry name" value="Enolase N-terminal domain-like"/>
    <property type="match status" value="1"/>
</dbReference>
<dbReference type="GO" id="GO:0006096">
    <property type="term" value="P:glycolytic process"/>
    <property type="evidence" value="ECO:0007669"/>
    <property type="project" value="UniProtKB-UniPathway"/>
</dbReference>
<dbReference type="InterPro" id="IPR020811">
    <property type="entry name" value="Enolase_N"/>
</dbReference>
<evidence type="ECO:0000256" key="2">
    <source>
        <dbReference type="ARBA" id="ARBA00009604"/>
    </source>
</evidence>
<dbReference type="PANTHER" id="PTHR11902:SF1">
    <property type="entry name" value="ENOLASE"/>
    <property type="match status" value="1"/>
</dbReference>
<dbReference type="AlphaFoldDB" id="X1IXF5"/>
<sequence>YKHPGFLSSGTVGKAAVPSGASTGTHEALELRDGNLSRYFGKGVLKAVANVKEIIAPHIVGLDALDQEEIDKRLIQLDGTPSKKKLGANAILSVSMAVAQAASQATSLPLYNYLGKKETYLLPVPLINILNGGSHADNNVDIQEFMIVPTGSPNFSEAIRMSAEVFHHLKKILRKKDYSTSVGDEGGFAPNLKSNEEALELILESIQKAGYRPGEDIFLAIDVAASEFFTDKKYFFKKSDGSKRSSDEMINFYESLVQKYPII</sequence>
<name>X1IXF5_9ZZZZ</name>
<feature type="non-terminal residue" evidence="10">
    <location>
        <position position="1"/>
    </location>
</feature>
<dbReference type="PRINTS" id="PR00148">
    <property type="entry name" value="ENOLASE"/>
</dbReference>
<evidence type="ECO:0000256" key="7">
    <source>
        <dbReference type="SAM" id="MobiDB-lite"/>
    </source>
</evidence>
<accession>X1IXF5</accession>
<dbReference type="InterPro" id="IPR000941">
    <property type="entry name" value="Enolase"/>
</dbReference>
<dbReference type="EC" id="4.2.1.11" evidence="3"/>
<dbReference type="UniPathway" id="UPA00109">
    <property type="reaction ID" value="UER00187"/>
</dbReference>
<dbReference type="InterPro" id="IPR029017">
    <property type="entry name" value="Enolase-like_N"/>
</dbReference>
<evidence type="ECO:0000256" key="1">
    <source>
        <dbReference type="ARBA" id="ARBA00005031"/>
    </source>
</evidence>
<feature type="domain" description="Enolase C-terminal TIM barrel" evidence="8">
    <location>
        <begin position="119"/>
        <end position="263"/>
    </location>
</feature>
<proteinExistence type="inferred from homology"/>
<dbReference type="GO" id="GO:0000015">
    <property type="term" value="C:phosphopyruvate hydratase complex"/>
    <property type="evidence" value="ECO:0007669"/>
    <property type="project" value="InterPro"/>
</dbReference>
<evidence type="ECO:0000256" key="5">
    <source>
        <dbReference type="ARBA" id="ARBA00023152"/>
    </source>
</evidence>
<reference evidence="10" key="1">
    <citation type="journal article" date="2014" name="Front. Microbiol.">
        <title>High frequency of phylogenetically diverse reductive dehalogenase-homologous genes in deep subseafloor sedimentary metagenomes.</title>
        <authorList>
            <person name="Kawai M."/>
            <person name="Futagami T."/>
            <person name="Toyoda A."/>
            <person name="Takaki Y."/>
            <person name="Nishi S."/>
            <person name="Hori S."/>
            <person name="Arai W."/>
            <person name="Tsubouchi T."/>
            <person name="Morono Y."/>
            <person name="Uchiyama I."/>
            <person name="Ito T."/>
            <person name="Fujiyama A."/>
            <person name="Inagaki F."/>
            <person name="Takami H."/>
        </authorList>
    </citation>
    <scope>NUCLEOTIDE SEQUENCE</scope>
    <source>
        <strain evidence="10">Expedition CK06-06</strain>
    </source>
</reference>
<dbReference type="Pfam" id="PF03952">
    <property type="entry name" value="Enolase_N"/>
    <property type="match status" value="1"/>
</dbReference>
<dbReference type="SMART" id="SM01193">
    <property type="entry name" value="Enolase_N"/>
    <property type="match status" value="1"/>
</dbReference>
<dbReference type="EMBL" id="BARU01031095">
    <property type="protein sequence ID" value="GAH70774.1"/>
    <property type="molecule type" value="Genomic_DNA"/>
</dbReference>
<comment type="caution">
    <text evidence="10">The sequence shown here is derived from an EMBL/GenBank/DDBJ whole genome shotgun (WGS) entry which is preliminary data.</text>
</comment>
<feature type="non-terminal residue" evidence="10">
    <location>
        <position position="263"/>
    </location>
</feature>
<dbReference type="SMART" id="SM01192">
    <property type="entry name" value="Enolase_C"/>
    <property type="match status" value="1"/>
</dbReference>
<evidence type="ECO:0000256" key="6">
    <source>
        <dbReference type="ARBA" id="ARBA00023239"/>
    </source>
</evidence>
<dbReference type="SUPFAM" id="SSF51604">
    <property type="entry name" value="Enolase C-terminal domain-like"/>
    <property type="match status" value="1"/>
</dbReference>
<keyword evidence="4" id="KW-0460">Magnesium</keyword>
<feature type="region of interest" description="Disordered" evidence="7">
    <location>
        <begin position="1"/>
        <end position="24"/>
    </location>
</feature>
<dbReference type="Pfam" id="PF00113">
    <property type="entry name" value="Enolase_C"/>
    <property type="match status" value="1"/>
</dbReference>
<comment type="pathway">
    <text evidence="1">Carbohydrate degradation; glycolysis; pyruvate from D-glyceraldehyde 3-phosphate: step 4/5.</text>
</comment>
<organism evidence="10">
    <name type="scientific">marine sediment metagenome</name>
    <dbReference type="NCBI Taxonomy" id="412755"/>
    <lineage>
        <taxon>unclassified sequences</taxon>
        <taxon>metagenomes</taxon>
        <taxon>ecological metagenomes</taxon>
    </lineage>
</organism>
<comment type="similarity">
    <text evidence="2">Belongs to the enolase family.</text>
</comment>
<feature type="domain" description="Enolase N-terminal" evidence="9">
    <location>
        <begin position="5"/>
        <end position="114"/>
    </location>
</feature>
<evidence type="ECO:0000313" key="10">
    <source>
        <dbReference type="EMBL" id="GAH70774.1"/>
    </source>
</evidence>
<evidence type="ECO:0000259" key="9">
    <source>
        <dbReference type="SMART" id="SM01193"/>
    </source>
</evidence>
<protein>
    <recommendedName>
        <fullName evidence="3">phosphopyruvate hydratase</fullName>
        <ecNumber evidence="3">4.2.1.11</ecNumber>
    </recommendedName>
</protein>
<evidence type="ECO:0000259" key="8">
    <source>
        <dbReference type="SMART" id="SM01192"/>
    </source>
</evidence>
<dbReference type="PANTHER" id="PTHR11902">
    <property type="entry name" value="ENOLASE"/>
    <property type="match status" value="1"/>
</dbReference>
<dbReference type="GO" id="GO:0004634">
    <property type="term" value="F:phosphopyruvate hydratase activity"/>
    <property type="evidence" value="ECO:0007669"/>
    <property type="project" value="UniProtKB-EC"/>
</dbReference>
<dbReference type="Gene3D" id="3.20.20.120">
    <property type="entry name" value="Enolase-like C-terminal domain"/>
    <property type="match status" value="1"/>
</dbReference>
<dbReference type="Gene3D" id="3.30.390.10">
    <property type="entry name" value="Enolase-like, N-terminal domain"/>
    <property type="match status" value="1"/>
</dbReference>
<evidence type="ECO:0000256" key="4">
    <source>
        <dbReference type="ARBA" id="ARBA00022842"/>
    </source>
</evidence>
<gene>
    <name evidence="10" type="ORF">S03H2_49232</name>
</gene>
<dbReference type="InterPro" id="IPR020810">
    <property type="entry name" value="Enolase_C"/>
</dbReference>
<keyword evidence="5" id="KW-0324">Glycolysis</keyword>
<keyword evidence="6" id="KW-0456">Lyase</keyword>
<dbReference type="InterPro" id="IPR036849">
    <property type="entry name" value="Enolase-like_C_sf"/>
</dbReference>
<dbReference type="GO" id="GO:0000287">
    <property type="term" value="F:magnesium ion binding"/>
    <property type="evidence" value="ECO:0007669"/>
    <property type="project" value="InterPro"/>
</dbReference>